<feature type="chain" id="PRO_5010176490" description="Lipoprotein" evidence="2">
    <location>
        <begin position="24"/>
        <end position="344"/>
    </location>
</feature>
<proteinExistence type="predicted"/>
<dbReference type="PROSITE" id="PS51257">
    <property type="entry name" value="PROKAR_LIPOPROTEIN"/>
    <property type="match status" value="1"/>
</dbReference>
<evidence type="ECO:0000256" key="1">
    <source>
        <dbReference type="SAM" id="MobiDB-lite"/>
    </source>
</evidence>
<name>A0A1I0J4Z8_9BACT</name>
<feature type="compositionally biased region" description="Polar residues" evidence="1">
    <location>
        <begin position="311"/>
        <end position="322"/>
    </location>
</feature>
<reference evidence="3 4" key="1">
    <citation type="submission" date="2016-10" db="EMBL/GenBank/DDBJ databases">
        <authorList>
            <person name="de Groot N.N."/>
        </authorList>
    </citation>
    <scope>NUCLEOTIDE SEQUENCE [LARGE SCALE GENOMIC DNA]</scope>
    <source>
        <strain evidence="3 4">DSM 25947</strain>
    </source>
</reference>
<dbReference type="EMBL" id="FOHT01000037">
    <property type="protein sequence ID" value="SEU04190.1"/>
    <property type="molecule type" value="Genomic_DNA"/>
</dbReference>
<feature type="region of interest" description="Disordered" evidence="1">
    <location>
        <begin position="309"/>
        <end position="344"/>
    </location>
</feature>
<evidence type="ECO:0000256" key="2">
    <source>
        <dbReference type="SAM" id="SignalP"/>
    </source>
</evidence>
<keyword evidence="2" id="KW-0732">Signal</keyword>
<dbReference type="AlphaFoldDB" id="A0A1I0J4Z8"/>
<dbReference type="OrthoDB" id="1114031at2"/>
<dbReference type="Proteomes" id="UP000181981">
    <property type="component" value="Unassembled WGS sequence"/>
</dbReference>
<feature type="signal peptide" evidence="2">
    <location>
        <begin position="1"/>
        <end position="23"/>
    </location>
</feature>
<evidence type="ECO:0008006" key="5">
    <source>
        <dbReference type="Google" id="ProtNLM"/>
    </source>
</evidence>
<evidence type="ECO:0000313" key="4">
    <source>
        <dbReference type="Proteomes" id="UP000181981"/>
    </source>
</evidence>
<dbReference type="RefSeq" id="WP_051567563.1">
    <property type="nucleotide sequence ID" value="NZ_FOHT01000037.1"/>
</dbReference>
<feature type="compositionally biased region" description="Low complexity" evidence="1">
    <location>
        <begin position="323"/>
        <end position="344"/>
    </location>
</feature>
<evidence type="ECO:0000313" key="3">
    <source>
        <dbReference type="EMBL" id="SEU04190.1"/>
    </source>
</evidence>
<sequence>MKNSIGFLVVALAMLMFSCNTNTDESIDIPEMSDELTLKSAEIAVAEVQAEAAVTECNYEVEFFANAEPILTRWWQMGKFFGWNSNLRYFENQCPDVTIEQSDDSGYPLTITLNYGDSTVLNNGKVLSGEIVMVISAPRNSQDYSRLVSFNDFSVDSMLISGTSEVVVDKLDSTFRKLESEMTFIYPDGTIVTRSAERVWQWLAGLDTPEIQSDDVVIITGEVTGTIVWPDGTEETYSKTITAPLKRLAMCRYMVEGEVEVRVGGSTVSILDYGYNESGEDCDHYALLTTDAGDEVIDLSEKHYNGLAKQKMQQNQHQYSGENGNQNNNQNQNQNGNNNHNGNG</sequence>
<organism evidence="3 4">
    <name type="scientific">Draconibacterium orientale</name>
    <dbReference type="NCBI Taxonomy" id="1168034"/>
    <lineage>
        <taxon>Bacteria</taxon>
        <taxon>Pseudomonadati</taxon>
        <taxon>Bacteroidota</taxon>
        <taxon>Bacteroidia</taxon>
        <taxon>Marinilabiliales</taxon>
        <taxon>Prolixibacteraceae</taxon>
        <taxon>Draconibacterium</taxon>
    </lineage>
</organism>
<gene>
    <name evidence="3" type="ORF">SAMN05444285_13720</name>
</gene>
<protein>
    <recommendedName>
        <fullName evidence="5">Lipoprotein</fullName>
    </recommendedName>
</protein>
<accession>A0A1I0J4Z8</accession>